<dbReference type="RefSeq" id="XP_025413429.1">
    <property type="nucleotide sequence ID" value="XM_025557644.1"/>
</dbReference>
<sequence length="195" mass="21817">YVSKHESSFSSLNKKLYDVSGQLRDLGARTSVLENRVTLLENQLSSTNASNSPADETVISEVIVRQARSRNLIIFNAAETDGNNEDDLSLIKFVLHSITPNIAPALVSRLGQKSNKPRPLKVTLHEPSDVFIVLKNKYKLRTSTIYSSIRISPDRTIMQRNQLRNILVKLEERKAAGESNLVMKFVKGVPTISKN</sequence>
<name>A0A8B8FR50_9HEMI</name>
<keyword evidence="1" id="KW-1185">Reference proteome</keyword>
<evidence type="ECO:0000313" key="2">
    <source>
        <dbReference type="RefSeq" id="XP_025413429.1"/>
    </source>
</evidence>
<dbReference type="Proteomes" id="UP000694846">
    <property type="component" value="Unplaced"/>
</dbReference>
<feature type="non-terminal residue" evidence="2">
    <location>
        <position position="1"/>
    </location>
</feature>
<reference evidence="2" key="1">
    <citation type="submission" date="2025-08" db="UniProtKB">
        <authorList>
            <consortium name="RefSeq"/>
        </authorList>
    </citation>
    <scope>IDENTIFICATION</scope>
    <source>
        <tissue evidence="2">Whole body</tissue>
    </source>
</reference>
<organism evidence="1 2">
    <name type="scientific">Sipha flava</name>
    <name type="common">yellow sugarcane aphid</name>
    <dbReference type="NCBI Taxonomy" id="143950"/>
    <lineage>
        <taxon>Eukaryota</taxon>
        <taxon>Metazoa</taxon>
        <taxon>Ecdysozoa</taxon>
        <taxon>Arthropoda</taxon>
        <taxon>Hexapoda</taxon>
        <taxon>Insecta</taxon>
        <taxon>Pterygota</taxon>
        <taxon>Neoptera</taxon>
        <taxon>Paraneoptera</taxon>
        <taxon>Hemiptera</taxon>
        <taxon>Sternorrhyncha</taxon>
        <taxon>Aphidomorpha</taxon>
        <taxon>Aphidoidea</taxon>
        <taxon>Aphididae</taxon>
        <taxon>Sipha</taxon>
    </lineage>
</organism>
<dbReference type="OrthoDB" id="6606635at2759"/>
<dbReference type="GeneID" id="112685698"/>
<evidence type="ECO:0000313" key="1">
    <source>
        <dbReference type="Proteomes" id="UP000694846"/>
    </source>
</evidence>
<dbReference type="PANTHER" id="PTHR37445">
    <property type="entry name" value="PROTEIN CBG24663"/>
    <property type="match status" value="1"/>
</dbReference>
<proteinExistence type="predicted"/>
<gene>
    <name evidence="2" type="primary">LOC112685698</name>
</gene>
<accession>A0A8B8FR50</accession>
<protein>
    <submittedName>
        <fullName evidence="2">Uncharacterized protein LOC112685698</fullName>
    </submittedName>
</protein>
<dbReference type="PANTHER" id="PTHR37445:SF3">
    <property type="entry name" value="ZINC FINGER PHD-TYPE DOMAIN-CONTAINING PROTEIN"/>
    <property type="match status" value="1"/>
</dbReference>
<dbReference type="AlphaFoldDB" id="A0A8B8FR50"/>